<evidence type="ECO:0000313" key="7">
    <source>
        <dbReference type="Proteomes" id="UP000249390"/>
    </source>
</evidence>
<name>A0A328EBL0_9ASTE</name>
<evidence type="ECO:0000256" key="4">
    <source>
        <dbReference type="SAM" id="MobiDB-lite"/>
    </source>
</evidence>
<dbReference type="PANTHER" id="PTHR32370">
    <property type="entry name" value="OS12G0117600 PROTEIN"/>
    <property type="match status" value="1"/>
</dbReference>
<dbReference type="SUPFAM" id="SSF54695">
    <property type="entry name" value="POZ domain"/>
    <property type="match status" value="1"/>
</dbReference>
<feature type="region of interest" description="Disordered" evidence="4">
    <location>
        <begin position="474"/>
        <end position="502"/>
    </location>
</feature>
<comment type="pathway">
    <text evidence="1">Protein modification; protein ubiquitination.</text>
</comment>
<dbReference type="InterPro" id="IPR043454">
    <property type="entry name" value="NPH3/RPT2-like"/>
</dbReference>
<dbReference type="Proteomes" id="UP000249390">
    <property type="component" value="Unassembled WGS sequence"/>
</dbReference>
<organism evidence="6 7">
    <name type="scientific">Cuscuta australis</name>
    <dbReference type="NCBI Taxonomy" id="267555"/>
    <lineage>
        <taxon>Eukaryota</taxon>
        <taxon>Viridiplantae</taxon>
        <taxon>Streptophyta</taxon>
        <taxon>Embryophyta</taxon>
        <taxon>Tracheophyta</taxon>
        <taxon>Spermatophyta</taxon>
        <taxon>Magnoliopsida</taxon>
        <taxon>eudicotyledons</taxon>
        <taxon>Gunneridae</taxon>
        <taxon>Pentapetalae</taxon>
        <taxon>asterids</taxon>
        <taxon>lamiids</taxon>
        <taxon>Solanales</taxon>
        <taxon>Convolvulaceae</taxon>
        <taxon>Cuscuteae</taxon>
        <taxon>Cuscuta</taxon>
        <taxon>Cuscuta subgen. Grammica</taxon>
        <taxon>Cuscuta sect. Cleistogrammica</taxon>
    </lineage>
</organism>
<evidence type="ECO:0000256" key="2">
    <source>
        <dbReference type="ARBA" id="ARBA00022786"/>
    </source>
</evidence>
<evidence type="ECO:0000256" key="1">
    <source>
        <dbReference type="ARBA" id="ARBA00004906"/>
    </source>
</evidence>
<dbReference type="Pfam" id="PF03000">
    <property type="entry name" value="NPH3"/>
    <property type="match status" value="1"/>
</dbReference>
<keyword evidence="7" id="KW-1185">Reference proteome</keyword>
<sequence length="540" mass="59934">MMATKNNTTRSISSCSRKTTLHVRIDGVTCAVDRELLAEKSSRVAEGVKENPEENNLCALLGEDTLPTDPQTFELVARFCHGYAVDLTADNVFPVTWLAYHLGMTEDHRPNNLLMMAYAHFRHNVLPSWNKSLRALLVMERHLDQAAELGLVDECAESLVAQALLDPRLVADEPMVKKSTDGNASVGQSRTRANPRRTLFVPDWKTEDLTGLGVRLYEPIMAAMICRRVPLEYSTASLCRYFTKHKVEGDREVVEAIERLLPGGEDDDDEEEEVVVPFVTLVEMLESAEETGASEECRDGLEGRIGKRLDEATVPDLIFLSRLPEDGPEEKYNAERVKRILKNYCRRYRGPDISGFVKVGDAMDAFVCSVSSDPELKASAFVALGELCNSVRAATNGCSDALYRAADVFLEKHGWLNEHEREAVCGVVDCNRMSEEAREHAARNQRMPLRLVVQVLFLSQMKLRDTIVSGEGAAAAPKWEEGGTRRGGDNNKSGKEKGGSSVSVWKKVKRKLGCMTAVHGGSVNCHVKKRNKVTHSKIGK</sequence>
<dbReference type="AlphaFoldDB" id="A0A328EBL0"/>
<dbReference type="GO" id="GO:0016567">
    <property type="term" value="P:protein ubiquitination"/>
    <property type="evidence" value="ECO:0007669"/>
    <property type="project" value="UniProtKB-UniPathway"/>
</dbReference>
<feature type="domain" description="NPH3" evidence="5">
    <location>
        <begin position="203"/>
        <end position="462"/>
    </location>
</feature>
<dbReference type="InterPro" id="IPR011333">
    <property type="entry name" value="SKP1/BTB/POZ_sf"/>
</dbReference>
<comment type="caution">
    <text evidence="6">The sequence shown here is derived from an EMBL/GenBank/DDBJ whole genome shotgun (WGS) entry which is preliminary data.</text>
</comment>
<feature type="compositionally biased region" description="Basic and acidic residues" evidence="4">
    <location>
        <begin position="478"/>
        <end position="498"/>
    </location>
</feature>
<dbReference type="UniPathway" id="UPA00143"/>
<gene>
    <name evidence="6" type="ORF">DM860_004430</name>
</gene>
<accession>A0A328EBL0</accession>
<evidence type="ECO:0000259" key="5">
    <source>
        <dbReference type="PROSITE" id="PS51649"/>
    </source>
</evidence>
<proteinExistence type="inferred from homology"/>
<evidence type="ECO:0000313" key="6">
    <source>
        <dbReference type="EMBL" id="RAL53959.1"/>
    </source>
</evidence>
<evidence type="ECO:0000256" key="3">
    <source>
        <dbReference type="PROSITE-ProRule" id="PRU00982"/>
    </source>
</evidence>
<comment type="similarity">
    <text evidence="3">Belongs to the NPH3 family.</text>
</comment>
<dbReference type="EMBL" id="NQVE01000015">
    <property type="protein sequence ID" value="RAL53959.1"/>
    <property type="molecule type" value="Genomic_DNA"/>
</dbReference>
<reference evidence="6 7" key="1">
    <citation type="submission" date="2018-06" db="EMBL/GenBank/DDBJ databases">
        <title>The Genome of Cuscuta australis (Dodder) Provides Insight into the Evolution of Plant Parasitism.</title>
        <authorList>
            <person name="Liu H."/>
        </authorList>
    </citation>
    <scope>NUCLEOTIDE SEQUENCE [LARGE SCALE GENOMIC DNA]</scope>
    <source>
        <strain evidence="7">cv. Yunnan</strain>
        <tissue evidence="6">Vines</tissue>
    </source>
</reference>
<keyword evidence="2" id="KW-0833">Ubl conjugation pathway</keyword>
<dbReference type="InterPro" id="IPR027356">
    <property type="entry name" value="NPH3_dom"/>
</dbReference>
<protein>
    <recommendedName>
        <fullName evidence="5">NPH3 domain-containing protein</fullName>
    </recommendedName>
</protein>
<dbReference type="PROSITE" id="PS51649">
    <property type="entry name" value="NPH3"/>
    <property type="match status" value="1"/>
</dbReference>